<evidence type="ECO:0000256" key="12">
    <source>
        <dbReference type="PIRSR" id="PIRSR000108-2"/>
    </source>
</evidence>
<comment type="catalytic activity">
    <reaction evidence="10">
        <text>D-threo-isocitrate + NADP(+) = 2-oxoglutarate + CO2 + NADPH</text>
        <dbReference type="Rhea" id="RHEA:19629"/>
        <dbReference type="ChEBI" id="CHEBI:15562"/>
        <dbReference type="ChEBI" id="CHEBI:16526"/>
        <dbReference type="ChEBI" id="CHEBI:16810"/>
        <dbReference type="ChEBI" id="CHEBI:57783"/>
        <dbReference type="ChEBI" id="CHEBI:58349"/>
        <dbReference type="EC" id="1.1.1.42"/>
    </reaction>
</comment>
<dbReference type="GO" id="GO:0005739">
    <property type="term" value="C:mitochondrion"/>
    <property type="evidence" value="ECO:0007669"/>
    <property type="project" value="TreeGrafter"/>
</dbReference>
<dbReference type="FunFam" id="3.40.718.10:FF:000002">
    <property type="entry name" value="Isocitrate dehydrogenase [NADP]"/>
    <property type="match status" value="1"/>
</dbReference>
<keyword evidence="4 10" id="KW-0816">Tricarboxylic acid cycle</keyword>
<dbReference type="PANTHER" id="PTHR11822:SF21">
    <property type="entry name" value="ISOCITRATE DEHYDROGENASE [NADP], MITOCHONDRIAL"/>
    <property type="match status" value="1"/>
</dbReference>
<dbReference type="InterPro" id="IPR024084">
    <property type="entry name" value="IsoPropMal-DH-like_dom"/>
</dbReference>
<keyword evidence="5 10" id="KW-0479">Metal-binding</keyword>
<dbReference type="GO" id="GO:0006739">
    <property type="term" value="P:NADP+ metabolic process"/>
    <property type="evidence" value="ECO:0007669"/>
    <property type="project" value="TreeGrafter"/>
</dbReference>
<comment type="cofactor">
    <cofactor evidence="1">
        <name>Mn(2+)</name>
        <dbReference type="ChEBI" id="CHEBI:29035"/>
    </cofactor>
</comment>
<feature type="binding site" evidence="14">
    <location>
        <position position="359"/>
    </location>
    <ligand>
        <name>NADP(+)</name>
        <dbReference type="ChEBI" id="CHEBI:58349"/>
    </ligand>
</feature>
<dbReference type="SMART" id="SM01329">
    <property type="entry name" value="Iso_dh"/>
    <property type="match status" value="1"/>
</dbReference>
<dbReference type="InterPro" id="IPR019818">
    <property type="entry name" value="IsoCit/isopropylmalate_DH_CS"/>
</dbReference>
<evidence type="ECO:0000256" key="5">
    <source>
        <dbReference type="ARBA" id="ARBA00022723"/>
    </source>
</evidence>
<feature type="binding site" evidence="12">
    <location>
        <position position="142"/>
    </location>
    <ligand>
        <name>D-threo-isocitrate</name>
        <dbReference type="ChEBI" id="CHEBI:15562"/>
    </ligand>
</feature>
<feature type="binding site" evidence="14">
    <location>
        <position position="115"/>
    </location>
    <ligand>
        <name>NADP(+)</name>
        <dbReference type="ChEBI" id="CHEBI:58349"/>
    </ligand>
</feature>
<dbReference type="Proteomes" id="UP001461498">
    <property type="component" value="Unassembled WGS sequence"/>
</dbReference>
<feature type="binding site" evidence="14">
    <location>
        <position position="291"/>
    </location>
    <ligand>
        <name>NADP(+)</name>
        <dbReference type="ChEBI" id="CHEBI:58349"/>
    </ligand>
</feature>
<dbReference type="Pfam" id="PF00180">
    <property type="entry name" value="Iso_dh"/>
    <property type="match status" value="1"/>
</dbReference>
<evidence type="ECO:0000256" key="10">
    <source>
        <dbReference type="PIRNR" id="PIRNR000108"/>
    </source>
</evidence>
<dbReference type="EMBL" id="JAPXFL010000007">
    <property type="protein sequence ID" value="KAK9503593.1"/>
    <property type="molecule type" value="Genomic_DNA"/>
</dbReference>
<name>A0AAW1CXQ7_9HEMI</name>
<gene>
    <name evidence="16" type="ORF">O3M35_010121</name>
</gene>
<dbReference type="GO" id="GO:0004450">
    <property type="term" value="F:isocitrate dehydrogenase (NADP+) activity"/>
    <property type="evidence" value="ECO:0007669"/>
    <property type="project" value="UniProtKB-EC"/>
</dbReference>
<feature type="binding site" evidence="14">
    <location>
        <begin position="108"/>
        <end position="110"/>
    </location>
    <ligand>
        <name>NADP(+)</name>
        <dbReference type="ChEBI" id="CHEBI:58349"/>
    </ligand>
</feature>
<feature type="binding site" evidence="13">
    <location>
        <position position="306"/>
    </location>
    <ligand>
        <name>Mn(2+)</name>
        <dbReference type="ChEBI" id="CHEBI:29035"/>
    </ligand>
</feature>
<proteinExistence type="inferred from homology"/>
<dbReference type="PIRSF" id="PIRSF000108">
    <property type="entry name" value="IDH_NADP"/>
    <property type="match status" value="1"/>
</dbReference>
<organism evidence="16 17">
    <name type="scientific">Rhynocoris fuscipes</name>
    <dbReference type="NCBI Taxonomy" id="488301"/>
    <lineage>
        <taxon>Eukaryota</taxon>
        <taxon>Metazoa</taxon>
        <taxon>Ecdysozoa</taxon>
        <taxon>Arthropoda</taxon>
        <taxon>Hexapoda</taxon>
        <taxon>Insecta</taxon>
        <taxon>Pterygota</taxon>
        <taxon>Neoptera</taxon>
        <taxon>Paraneoptera</taxon>
        <taxon>Hemiptera</taxon>
        <taxon>Heteroptera</taxon>
        <taxon>Panheteroptera</taxon>
        <taxon>Cimicomorpha</taxon>
        <taxon>Reduviidae</taxon>
        <taxon>Harpactorinae</taxon>
        <taxon>Harpactorini</taxon>
        <taxon>Rhynocoris</taxon>
    </lineage>
</organism>
<evidence type="ECO:0000256" key="4">
    <source>
        <dbReference type="ARBA" id="ARBA00022532"/>
    </source>
</evidence>
<dbReference type="NCBIfam" id="TIGR00127">
    <property type="entry name" value="nadp_idh_euk"/>
    <property type="match status" value="1"/>
</dbReference>
<comment type="cofactor">
    <cofactor evidence="10 13">
        <name>Mg(2+)</name>
        <dbReference type="ChEBI" id="CHEBI:18420"/>
    </cofactor>
    <cofactor evidence="10 13">
        <name>Mn(2+)</name>
        <dbReference type="ChEBI" id="CHEBI:29035"/>
    </cofactor>
    <text evidence="10 13">Binds 1 Mg(2+) or Mn(2+) ion per subunit.</text>
</comment>
<evidence type="ECO:0000259" key="15">
    <source>
        <dbReference type="SMART" id="SM01329"/>
    </source>
</evidence>
<feature type="site" description="Critical for catalysis" evidence="11">
    <location>
        <position position="172"/>
    </location>
</feature>
<feature type="binding site" evidence="13">
    <location>
        <position position="283"/>
    </location>
    <ligand>
        <name>Mn(2+)</name>
        <dbReference type="ChEBI" id="CHEBI:29035"/>
    </ligand>
</feature>
<evidence type="ECO:0000256" key="9">
    <source>
        <dbReference type="ARBA" id="ARBA00023211"/>
    </source>
</evidence>
<evidence type="ECO:0000256" key="1">
    <source>
        <dbReference type="ARBA" id="ARBA00001936"/>
    </source>
</evidence>
<evidence type="ECO:0000256" key="7">
    <source>
        <dbReference type="ARBA" id="ARBA00022857"/>
    </source>
</evidence>
<evidence type="ECO:0000256" key="13">
    <source>
        <dbReference type="PIRSR" id="PIRSR000108-3"/>
    </source>
</evidence>
<keyword evidence="3" id="KW-0329">Glyoxylate bypass</keyword>
<feature type="binding site" evidence="12">
    <location>
        <position position="165"/>
    </location>
    <ligand>
        <name>D-threo-isocitrate</name>
        <dbReference type="ChEBI" id="CHEBI:15562"/>
    </ligand>
</feature>
<keyword evidence="7 10" id="KW-0521">NADP</keyword>
<evidence type="ECO:0000256" key="2">
    <source>
        <dbReference type="ARBA" id="ARBA00007769"/>
    </source>
</evidence>
<sequence>MSRNKLSNLLKPIFQLNSNSLAPVFVSQRSYGSDKRIEAKNPVVEMDGDEMTRIIWANIKENLIFPYVKLDCKYYDLGLPHRDATDDQVTVDAANAIKQYNVGIKCATITPDEERVKEFKLKKMWLSPNGTIRNILGGTVFREPIVCSNIPRLVPGWSKPIIIGRHAHGDQYKATDVVIKGPGKVELLYTSATGQVEKFKVFDFPGGGVTMAMYNLDDSIASFAHSSMQVALQKKWPLYLSTKNTILKKYDGRFKDIFQEIYEKDYKDKFEKLSIWYEHRLIDDMVAQCLKSSGGFVWACKNYDGDVQSDIVAQGYGSLGLMTSVLVCPDGKTIESEAAHGTVTRHYRLHQKGQPTSTNPIASIFAWTKGLIHRAKLDNTPELQRFSTLLEEACVECVESGQMTKDLVACIHGLPNVKEGMYLHTEDFLAAIKDRLSKKLSGSMKTSSAGGA</sequence>
<accession>A0AAW1CXQ7</accession>
<dbReference type="PROSITE" id="PS00470">
    <property type="entry name" value="IDH_IMDH"/>
    <property type="match status" value="1"/>
</dbReference>
<dbReference type="SUPFAM" id="SSF53659">
    <property type="entry name" value="Isocitrate/Isopropylmalate dehydrogenase-like"/>
    <property type="match status" value="1"/>
</dbReference>
<keyword evidence="9 10" id="KW-0464">Manganese</keyword>
<feature type="binding site" evidence="12">
    <location>
        <position position="110"/>
    </location>
    <ligand>
        <name>D-threo-isocitrate</name>
        <dbReference type="ChEBI" id="CHEBI:15562"/>
    </ligand>
</feature>
<evidence type="ECO:0000256" key="3">
    <source>
        <dbReference type="ARBA" id="ARBA00022435"/>
    </source>
</evidence>
<keyword evidence="17" id="KW-1185">Reference proteome</keyword>
<comment type="similarity">
    <text evidence="2 10">Belongs to the isocitrate and isopropylmalate dehydrogenases family.</text>
</comment>
<evidence type="ECO:0000256" key="11">
    <source>
        <dbReference type="PIRSR" id="PIRSR000108-1"/>
    </source>
</evidence>
<dbReference type="EC" id="1.1.1.42" evidence="10"/>
<feature type="site" description="Critical for catalysis" evidence="11">
    <location>
        <position position="243"/>
    </location>
</feature>
<evidence type="ECO:0000256" key="8">
    <source>
        <dbReference type="ARBA" id="ARBA00023002"/>
    </source>
</evidence>
<dbReference type="AlphaFoldDB" id="A0AAW1CXQ7"/>
<keyword evidence="8 10" id="KW-0560">Oxidoreductase</keyword>
<dbReference type="PANTHER" id="PTHR11822">
    <property type="entry name" value="NADP-SPECIFIC ISOCITRATE DEHYDROGENASE"/>
    <property type="match status" value="1"/>
</dbReference>
<protein>
    <recommendedName>
        <fullName evidence="10">Isocitrate dehydrogenase [NADP]</fullName>
        <ecNumber evidence="10">1.1.1.42</ecNumber>
    </recommendedName>
</protein>
<evidence type="ECO:0000256" key="14">
    <source>
        <dbReference type="PIRSR" id="PIRSR000108-4"/>
    </source>
</evidence>
<feature type="binding site" evidence="12">
    <location>
        <begin position="127"/>
        <end position="133"/>
    </location>
    <ligand>
        <name>D-threo-isocitrate</name>
        <dbReference type="ChEBI" id="CHEBI:15562"/>
    </ligand>
</feature>
<keyword evidence="6 10" id="KW-0460">Magnesium</keyword>
<dbReference type="GO" id="GO:0000287">
    <property type="term" value="F:magnesium ion binding"/>
    <property type="evidence" value="ECO:0007669"/>
    <property type="project" value="InterPro"/>
</dbReference>
<feature type="binding site" evidence="14">
    <location>
        <begin position="341"/>
        <end position="346"/>
    </location>
    <ligand>
        <name>NADP(+)</name>
        <dbReference type="ChEBI" id="CHEBI:58349"/>
    </ligand>
</feature>
<evidence type="ECO:0000313" key="16">
    <source>
        <dbReference type="EMBL" id="KAK9503593.1"/>
    </source>
</evidence>
<evidence type="ECO:0000256" key="6">
    <source>
        <dbReference type="ARBA" id="ARBA00022842"/>
    </source>
</evidence>
<dbReference type="GO" id="GO:0051287">
    <property type="term" value="F:NAD binding"/>
    <property type="evidence" value="ECO:0007669"/>
    <property type="project" value="InterPro"/>
</dbReference>
<dbReference type="GO" id="GO:0006102">
    <property type="term" value="P:isocitrate metabolic process"/>
    <property type="evidence" value="ECO:0007669"/>
    <property type="project" value="InterPro"/>
</dbReference>
<comment type="caution">
    <text evidence="16">The sequence shown here is derived from an EMBL/GenBank/DDBJ whole genome shotgun (WGS) entry which is preliminary data.</text>
</comment>
<dbReference type="NCBIfam" id="NF006156">
    <property type="entry name" value="PRK08299.1"/>
    <property type="match status" value="1"/>
</dbReference>
<evidence type="ECO:0000313" key="17">
    <source>
        <dbReference type="Proteomes" id="UP001461498"/>
    </source>
</evidence>
<dbReference type="GO" id="GO:0006097">
    <property type="term" value="P:glyoxylate cycle"/>
    <property type="evidence" value="ECO:0007669"/>
    <property type="project" value="UniProtKB-KW"/>
</dbReference>
<dbReference type="GO" id="GO:0006099">
    <property type="term" value="P:tricarboxylic acid cycle"/>
    <property type="evidence" value="ECO:0007669"/>
    <property type="project" value="UniProtKB-KW"/>
</dbReference>
<feature type="domain" description="Isopropylmalate dehydrogenase-like" evidence="15">
    <location>
        <begin position="42"/>
        <end position="432"/>
    </location>
</feature>
<reference evidence="16 17" key="1">
    <citation type="submission" date="2022-12" db="EMBL/GenBank/DDBJ databases">
        <title>Chromosome-level genome assembly of true bugs.</title>
        <authorList>
            <person name="Ma L."/>
            <person name="Li H."/>
        </authorList>
    </citation>
    <scope>NUCLEOTIDE SEQUENCE [LARGE SCALE GENOMIC DNA]</scope>
    <source>
        <strain evidence="16">Lab_2022b</strain>
    </source>
</reference>
<dbReference type="InterPro" id="IPR004790">
    <property type="entry name" value="Isocitrate_DH_NADP"/>
</dbReference>
<dbReference type="Gene3D" id="3.40.718.10">
    <property type="entry name" value="Isopropylmalate Dehydrogenase"/>
    <property type="match status" value="1"/>
</dbReference>